<dbReference type="AlphaFoldDB" id="A0A7Y5EME7"/>
<organism evidence="2 3">
    <name type="scientific">Rheinheimera lutimaris</name>
    <dbReference type="NCBI Taxonomy" id="2740584"/>
    <lineage>
        <taxon>Bacteria</taxon>
        <taxon>Pseudomonadati</taxon>
        <taxon>Pseudomonadota</taxon>
        <taxon>Gammaproteobacteria</taxon>
        <taxon>Chromatiales</taxon>
        <taxon>Chromatiaceae</taxon>
        <taxon>Rheinheimera</taxon>
    </lineage>
</organism>
<evidence type="ECO:0000313" key="2">
    <source>
        <dbReference type="EMBL" id="NRQ44158.1"/>
    </source>
</evidence>
<dbReference type="PROSITE" id="PS51257">
    <property type="entry name" value="PROKAR_LIPOPROTEIN"/>
    <property type="match status" value="1"/>
</dbReference>
<gene>
    <name evidence="2" type="ORF">HRH59_16560</name>
</gene>
<name>A0A7Y5EME7_9GAMM</name>
<dbReference type="Gene3D" id="3.15.10.40">
    <property type="entry name" value="Uncharacterised protein PF07273, DUF1439"/>
    <property type="match status" value="1"/>
</dbReference>
<keyword evidence="1" id="KW-0732">Signal</keyword>
<protein>
    <submittedName>
        <fullName evidence="2">DUF1439 domain-containing protein</fullName>
    </submittedName>
</protein>
<reference evidence="2 3" key="1">
    <citation type="submission" date="2020-06" db="EMBL/GenBank/DDBJ databases">
        <title>Rheinheimera sp. nov., a marine bacterium isolated from coastal.</title>
        <authorList>
            <person name="Yu Q."/>
            <person name="Qi Y."/>
            <person name="Pu J."/>
        </authorList>
    </citation>
    <scope>NUCLEOTIDE SEQUENCE [LARGE SCALE GENOMIC DNA]</scope>
    <source>
        <strain evidence="2 3">YQF-2</strain>
    </source>
</reference>
<dbReference type="RefSeq" id="WP_173502393.1">
    <property type="nucleotide sequence ID" value="NZ_JABSOD010000023.1"/>
</dbReference>
<keyword evidence="3" id="KW-1185">Reference proteome</keyword>
<proteinExistence type="predicted"/>
<evidence type="ECO:0000313" key="3">
    <source>
        <dbReference type="Proteomes" id="UP000523161"/>
    </source>
</evidence>
<comment type="caution">
    <text evidence="2">The sequence shown here is derived from an EMBL/GenBank/DDBJ whole genome shotgun (WGS) entry which is preliminary data.</text>
</comment>
<dbReference type="InterPro" id="IPR010835">
    <property type="entry name" value="DUF1439"/>
</dbReference>
<feature type="chain" id="PRO_5031518647" evidence="1">
    <location>
        <begin position="22"/>
        <end position="186"/>
    </location>
</feature>
<evidence type="ECO:0000256" key="1">
    <source>
        <dbReference type="SAM" id="SignalP"/>
    </source>
</evidence>
<accession>A0A7Y5EME7</accession>
<dbReference type="EMBL" id="JABSOD010000023">
    <property type="protein sequence ID" value="NRQ44158.1"/>
    <property type="molecule type" value="Genomic_DNA"/>
</dbReference>
<dbReference type="Pfam" id="PF07273">
    <property type="entry name" value="DUF1439"/>
    <property type="match status" value="1"/>
</dbReference>
<dbReference type="Proteomes" id="UP000523161">
    <property type="component" value="Unassembled WGS sequence"/>
</dbReference>
<sequence>MRKLIALAWLTLLLSCSQLQQMSAYNVSEADLEQLLRGQVSKLTQQATVAGIPLKMQVDNMQVEIGPDNSDRVRLNTSASAALSLFGLSYPANLQLQVEGVPYYDGTEKAVYLRSVKLLDSNIEASGYRGNLAPVSNELFKLVNSFLATNPVYRLDTTNPTVKLLTAVPLNMAVQNGRISFMPGKN</sequence>
<feature type="signal peptide" evidence="1">
    <location>
        <begin position="1"/>
        <end position="21"/>
    </location>
</feature>